<keyword evidence="4" id="KW-0328">Glycosyltransferase</keyword>
<evidence type="ECO:0000259" key="2">
    <source>
        <dbReference type="Pfam" id="PF02709"/>
    </source>
</evidence>
<dbReference type="SUPFAM" id="SSF53448">
    <property type="entry name" value="Nucleotide-diphospho-sugar transferases"/>
    <property type="match status" value="1"/>
</dbReference>
<reference evidence="3" key="1">
    <citation type="book" date="2014" name="THE 24TH EUROPEAN CONGRESS OF CLINICAL MICROBIOLOGY AND INFECTIOUS DISEASES" publisher="ECCMID 2014" city="Barcelona, Spain">
        <title>Identification of resistance genes in three multidrug-resistant Bacteroides fragilis isolates by whole genome sequencing.</title>
        <editorList>
            <person name="Unknown"/>
            <person name="A."/>
        </editorList>
        <authorList>
            <person name="Sydenham T.V."/>
            <person name="Hasman H."/>
            <person name="Wang M."/>
            <person name="Soki J."/>
            <person name="Nagy E."/>
            <person name="Justesen U.S."/>
        </authorList>
    </citation>
    <scope>NUCLEOTIDE SEQUENCE</scope>
    <source>
        <strain evidence="3">DCMOUH0018B</strain>
    </source>
</reference>
<dbReference type="AlphaFoldDB" id="A0A0I9S5V5"/>
<dbReference type="EMBL" id="JMZZ02000224">
    <property type="protein sequence ID" value="KFX73113.1"/>
    <property type="molecule type" value="Genomic_DNA"/>
</dbReference>
<comment type="caution">
    <text evidence="3">The sequence shown here is derived from an EMBL/GenBank/DDBJ whole genome shotgun (WGS) entry which is preliminary data.</text>
</comment>
<dbReference type="PATRIC" id="fig|817.53.peg.4118"/>
<keyword evidence="1" id="KW-0808">Transferase</keyword>
<reference evidence="4" key="3">
    <citation type="submission" date="2022-12" db="EMBL/GenBank/DDBJ databases">
        <title>Development of a Multilocus Sequence Typing Scheme for Bacteroides fragilis Based on Whole Genome Sequencing Data and Clinical Application.</title>
        <authorList>
            <person name="Nielsen F.D."/>
            <person name="Justesen U.S."/>
        </authorList>
    </citation>
    <scope>NUCLEOTIDE SEQUENCE</scope>
    <source>
        <strain evidence="4">BF_BC_ODE_DK_2015_2</strain>
    </source>
</reference>
<dbReference type="Proteomes" id="UP001075704">
    <property type="component" value="Unassembled WGS sequence"/>
</dbReference>
<proteinExistence type="predicted"/>
<evidence type="ECO:0000256" key="1">
    <source>
        <dbReference type="ARBA" id="ARBA00022679"/>
    </source>
</evidence>
<protein>
    <submittedName>
        <fullName evidence="4">Galactosyltransferase-related protein</fullName>
    </submittedName>
</protein>
<name>A0A0I9S5V5_BACFG</name>
<dbReference type="InterPro" id="IPR027791">
    <property type="entry name" value="Galactosyl_T_C"/>
</dbReference>
<dbReference type="Pfam" id="PF02709">
    <property type="entry name" value="Glyco_transf_7C"/>
    <property type="match status" value="1"/>
</dbReference>
<dbReference type="InterPro" id="IPR029044">
    <property type="entry name" value="Nucleotide-diphossugar_trans"/>
</dbReference>
<evidence type="ECO:0000313" key="4">
    <source>
        <dbReference type="EMBL" id="MCZ2656003.1"/>
    </source>
</evidence>
<dbReference type="Gene3D" id="3.90.550.10">
    <property type="entry name" value="Spore Coat Polysaccharide Biosynthesis Protein SpsA, Chain A"/>
    <property type="match status" value="1"/>
</dbReference>
<feature type="domain" description="Galactosyltransferase C-terminal" evidence="2">
    <location>
        <begin position="158"/>
        <end position="214"/>
    </location>
</feature>
<reference evidence="3" key="2">
    <citation type="submission" date="2014-07" db="EMBL/GenBank/DDBJ databases">
        <title>Genetics and epidemiology of antimicrobial resistance in B. fragilis group.</title>
        <authorList>
            <person name="Sydenham T.V."/>
            <person name="Hasman H."/>
            <person name="Kemp M."/>
            <person name="Justesen U.S."/>
        </authorList>
    </citation>
    <scope>NUCLEOTIDE SEQUENCE [LARGE SCALE GENOMIC DNA]</scope>
    <source>
        <strain evidence="3">DCMOUH0018B</strain>
    </source>
</reference>
<dbReference type="EMBL" id="JAPUAC010000016">
    <property type="protein sequence ID" value="MCZ2656003.1"/>
    <property type="molecule type" value="Genomic_DNA"/>
</dbReference>
<evidence type="ECO:0000313" key="3">
    <source>
        <dbReference type="EMBL" id="KFX73113.1"/>
    </source>
</evidence>
<dbReference type="GO" id="GO:0016757">
    <property type="term" value="F:glycosyltransferase activity"/>
    <property type="evidence" value="ECO:0007669"/>
    <property type="project" value="UniProtKB-KW"/>
</dbReference>
<gene>
    <name evidence="3" type="ORF">EE52_0219950</name>
    <name evidence="4" type="ORF">O1422_17745</name>
</gene>
<accession>A0A0I9S5V5</accession>
<organism evidence="3">
    <name type="scientific">Bacteroides fragilis</name>
    <dbReference type="NCBI Taxonomy" id="817"/>
    <lineage>
        <taxon>Bacteria</taxon>
        <taxon>Pseudomonadati</taxon>
        <taxon>Bacteroidota</taxon>
        <taxon>Bacteroidia</taxon>
        <taxon>Bacteroidales</taxon>
        <taxon>Bacteroidaceae</taxon>
        <taxon>Bacteroides</taxon>
    </lineage>
</organism>
<dbReference type="RefSeq" id="WP_044301770.1">
    <property type="nucleotide sequence ID" value="NZ_CAEUHN010000001.1"/>
</dbReference>
<sequence length="260" mass="29853">MGYVAYVTIGIPVRIDSPERKRNLDILLRHVTSSGVNVHVLEAGERRGYFPVREDRGVTYSYVYDESAVYHKTVYVNSLLKQTTTPVVAIWDADIIFPLSQLEVSAQAIMEQDYALSIPYNGVVKMLSDKQSEAFEQSGQGCEYLAMQGYTHLMQRPSCGGVFVVNRETYLRSGGDNERFISWGPEDAERIRRMEILGYPVHWVKDGPLYHLWHPRGENSGYATEELAFKNRMEFVKVCSMERSELSEYIKSWKENERNG</sequence>